<sequence>VLGRGLRGRGVFAGVHVSSSSFSGSVSDVWCRV</sequence>
<dbReference type="Proteomes" id="UP000265520">
    <property type="component" value="Unassembled WGS sequence"/>
</dbReference>
<evidence type="ECO:0000313" key="2">
    <source>
        <dbReference type="Proteomes" id="UP000265520"/>
    </source>
</evidence>
<dbReference type="AlphaFoldDB" id="A0A392RXJ3"/>
<protein>
    <submittedName>
        <fullName evidence="1">Uncharacterized protein</fullName>
    </submittedName>
</protein>
<proteinExistence type="predicted"/>
<accession>A0A392RXJ3</accession>
<dbReference type="EMBL" id="LXQA010278558">
    <property type="protein sequence ID" value="MCI40335.1"/>
    <property type="molecule type" value="Genomic_DNA"/>
</dbReference>
<evidence type="ECO:0000313" key="1">
    <source>
        <dbReference type="EMBL" id="MCI40335.1"/>
    </source>
</evidence>
<organism evidence="1 2">
    <name type="scientific">Trifolium medium</name>
    <dbReference type="NCBI Taxonomy" id="97028"/>
    <lineage>
        <taxon>Eukaryota</taxon>
        <taxon>Viridiplantae</taxon>
        <taxon>Streptophyta</taxon>
        <taxon>Embryophyta</taxon>
        <taxon>Tracheophyta</taxon>
        <taxon>Spermatophyta</taxon>
        <taxon>Magnoliopsida</taxon>
        <taxon>eudicotyledons</taxon>
        <taxon>Gunneridae</taxon>
        <taxon>Pentapetalae</taxon>
        <taxon>rosids</taxon>
        <taxon>fabids</taxon>
        <taxon>Fabales</taxon>
        <taxon>Fabaceae</taxon>
        <taxon>Papilionoideae</taxon>
        <taxon>50 kb inversion clade</taxon>
        <taxon>NPAAA clade</taxon>
        <taxon>Hologalegina</taxon>
        <taxon>IRL clade</taxon>
        <taxon>Trifolieae</taxon>
        <taxon>Trifolium</taxon>
    </lineage>
</organism>
<feature type="non-terminal residue" evidence="1">
    <location>
        <position position="1"/>
    </location>
</feature>
<name>A0A392RXJ3_9FABA</name>
<keyword evidence="2" id="KW-1185">Reference proteome</keyword>
<comment type="caution">
    <text evidence="1">The sequence shown here is derived from an EMBL/GenBank/DDBJ whole genome shotgun (WGS) entry which is preliminary data.</text>
</comment>
<reference evidence="1 2" key="1">
    <citation type="journal article" date="2018" name="Front. Plant Sci.">
        <title>Red Clover (Trifolium pratense) and Zigzag Clover (T. medium) - A Picture of Genomic Similarities and Differences.</title>
        <authorList>
            <person name="Dluhosova J."/>
            <person name="Istvanek J."/>
            <person name="Nedelnik J."/>
            <person name="Repkova J."/>
        </authorList>
    </citation>
    <scope>NUCLEOTIDE SEQUENCE [LARGE SCALE GENOMIC DNA]</scope>
    <source>
        <strain evidence="2">cv. 10/8</strain>
        <tissue evidence="1">Leaf</tissue>
    </source>
</reference>